<dbReference type="PROSITE" id="PS00518">
    <property type="entry name" value="ZF_RING_1"/>
    <property type="match status" value="1"/>
</dbReference>
<dbReference type="Pfam" id="PF00271">
    <property type="entry name" value="Helicase_C"/>
    <property type="match status" value="1"/>
</dbReference>
<dbReference type="GO" id="GO:0016787">
    <property type="term" value="F:hydrolase activity"/>
    <property type="evidence" value="ECO:0007669"/>
    <property type="project" value="UniProtKB-KW"/>
</dbReference>
<evidence type="ECO:0000313" key="16">
    <source>
        <dbReference type="Proteomes" id="UP001166286"/>
    </source>
</evidence>
<evidence type="ECO:0000256" key="7">
    <source>
        <dbReference type="ARBA" id="ARBA00022806"/>
    </source>
</evidence>
<feature type="compositionally biased region" description="Polar residues" evidence="11">
    <location>
        <begin position="94"/>
        <end position="103"/>
    </location>
</feature>
<dbReference type="InterPro" id="IPR014001">
    <property type="entry name" value="Helicase_ATP-bd"/>
</dbReference>
<evidence type="ECO:0000259" key="13">
    <source>
        <dbReference type="PROSITE" id="PS51192"/>
    </source>
</evidence>
<reference evidence="15" key="1">
    <citation type="submission" date="2023-03" db="EMBL/GenBank/DDBJ databases">
        <title>Complete genome of Cladonia borealis.</title>
        <authorList>
            <person name="Park H."/>
        </authorList>
    </citation>
    <scope>NUCLEOTIDE SEQUENCE</scope>
    <source>
        <strain evidence="15">ANT050790</strain>
    </source>
</reference>
<feature type="compositionally biased region" description="Basic and acidic residues" evidence="11">
    <location>
        <begin position="201"/>
        <end position="211"/>
    </location>
</feature>
<feature type="compositionally biased region" description="Polar residues" evidence="11">
    <location>
        <begin position="320"/>
        <end position="335"/>
    </location>
</feature>
<feature type="compositionally biased region" description="Acidic residues" evidence="11">
    <location>
        <begin position="294"/>
        <end position="313"/>
    </location>
</feature>
<feature type="compositionally biased region" description="Basic and acidic residues" evidence="11">
    <location>
        <begin position="150"/>
        <end position="161"/>
    </location>
</feature>
<dbReference type="Pfam" id="PF00176">
    <property type="entry name" value="SNF2-rel_dom"/>
    <property type="match status" value="2"/>
</dbReference>
<feature type="domain" description="RING-type" evidence="12">
    <location>
        <begin position="762"/>
        <end position="804"/>
    </location>
</feature>
<dbReference type="GO" id="GO:0008094">
    <property type="term" value="F:ATP-dependent activity, acting on DNA"/>
    <property type="evidence" value="ECO:0007669"/>
    <property type="project" value="TreeGrafter"/>
</dbReference>
<keyword evidence="4" id="KW-0547">Nucleotide-binding</keyword>
<dbReference type="Gene3D" id="3.40.50.300">
    <property type="entry name" value="P-loop containing nucleotide triphosphate hydrolases"/>
    <property type="match status" value="1"/>
</dbReference>
<feature type="region of interest" description="Disordered" evidence="11">
    <location>
        <begin position="1"/>
        <end position="107"/>
    </location>
</feature>
<dbReference type="InterPro" id="IPR018957">
    <property type="entry name" value="Znf_C3HC4_RING-type"/>
</dbReference>
<dbReference type="PROSITE" id="PS00690">
    <property type="entry name" value="DEAH_ATP_HELICASE"/>
    <property type="match status" value="1"/>
</dbReference>
<dbReference type="SMART" id="SM00487">
    <property type="entry name" value="DEXDc"/>
    <property type="match status" value="1"/>
</dbReference>
<evidence type="ECO:0000256" key="5">
    <source>
        <dbReference type="ARBA" id="ARBA00022771"/>
    </source>
</evidence>
<keyword evidence="16" id="KW-1185">Reference proteome</keyword>
<dbReference type="PANTHER" id="PTHR45626">
    <property type="entry name" value="TRANSCRIPTION TERMINATION FACTOR 2-RELATED"/>
    <property type="match status" value="1"/>
</dbReference>
<evidence type="ECO:0000256" key="2">
    <source>
        <dbReference type="ARBA" id="ARBA00007025"/>
    </source>
</evidence>
<dbReference type="EMBL" id="JAFEKC020000002">
    <property type="protein sequence ID" value="KAK0516289.1"/>
    <property type="molecule type" value="Genomic_DNA"/>
</dbReference>
<dbReference type="GO" id="GO:0006289">
    <property type="term" value="P:nucleotide-excision repair"/>
    <property type="evidence" value="ECO:0007669"/>
    <property type="project" value="TreeGrafter"/>
</dbReference>
<dbReference type="SMART" id="SM00184">
    <property type="entry name" value="RING"/>
    <property type="match status" value="1"/>
</dbReference>
<dbReference type="Pfam" id="PF00097">
    <property type="entry name" value="zf-C3HC4"/>
    <property type="match status" value="1"/>
</dbReference>
<dbReference type="GO" id="GO:0004386">
    <property type="term" value="F:helicase activity"/>
    <property type="evidence" value="ECO:0007669"/>
    <property type="project" value="UniProtKB-KW"/>
</dbReference>
<dbReference type="SUPFAM" id="SSF57850">
    <property type="entry name" value="RING/U-box"/>
    <property type="match status" value="1"/>
</dbReference>
<keyword evidence="9" id="KW-0067">ATP-binding</keyword>
<evidence type="ECO:0000313" key="15">
    <source>
        <dbReference type="EMBL" id="KAK0516289.1"/>
    </source>
</evidence>
<dbReference type="CDD" id="cd18008">
    <property type="entry name" value="DEXDc_SHPRH-like"/>
    <property type="match status" value="1"/>
</dbReference>
<dbReference type="PROSITE" id="PS51192">
    <property type="entry name" value="HELICASE_ATP_BIND_1"/>
    <property type="match status" value="1"/>
</dbReference>
<dbReference type="SMART" id="SM00490">
    <property type="entry name" value="HELICc"/>
    <property type="match status" value="1"/>
</dbReference>
<dbReference type="PROSITE" id="PS51194">
    <property type="entry name" value="HELICASE_CTER"/>
    <property type="match status" value="1"/>
</dbReference>
<evidence type="ECO:0000256" key="1">
    <source>
        <dbReference type="ARBA" id="ARBA00004123"/>
    </source>
</evidence>
<comment type="caution">
    <text evidence="15">The sequence shown here is derived from an EMBL/GenBank/DDBJ whole genome shotgun (WGS) entry which is preliminary data.</text>
</comment>
<keyword evidence="7" id="KW-0347">Helicase</keyword>
<dbReference type="CDD" id="cd16567">
    <property type="entry name" value="RING-HC_RAD16-like"/>
    <property type="match status" value="1"/>
</dbReference>
<dbReference type="CDD" id="cd18793">
    <property type="entry name" value="SF2_C_SNF"/>
    <property type="match status" value="1"/>
</dbReference>
<dbReference type="GO" id="GO:0005524">
    <property type="term" value="F:ATP binding"/>
    <property type="evidence" value="ECO:0007669"/>
    <property type="project" value="UniProtKB-KW"/>
</dbReference>
<gene>
    <name evidence="15" type="ORF">JMJ35_000892</name>
</gene>
<keyword evidence="3" id="KW-0479">Metal-binding</keyword>
<dbReference type="InterPro" id="IPR038718">
    <property type="entry name" value="SNF2-like_sf"/>
</dbReference>
<dbReference type="GO" id="GO:0005634">
    <property type="term" value="C:nucleus"/>
    <property type="evidence" value="ECO:0007669"/>
    <property type="project" value="UniProtKB-SubCell"/>
</dbReference>
<feature type="compositionally biased region" description="Low complexity" evidence="11">
    <location>
        <begin position="243"/>
        <end position="256"/>
    </location>
</feature>
<feature type="domain" description="Helicase ATP-binding" evidence="13">
    <location>
        <begin position="421"/>
        <end position="599"/>
    </location>
</feature>
<keyword evidence="5 10" id="KW-0863">Zinc-finger</keyword>
<comment type="subcellular location">
    <subcellularLocation>
        <location evidence="1">Nucleus</location>
    </subcellularLocation>
</comment>
<dbReference type="AlphaFoldDB" id="A0AA39R9N8"/>
<dbReference type="InterPro" id="IPR049730">
    <property type="entry name" value="SNF2/RAD54-like_C"/>
</dbReference>
<dbReference type="InterPro" id="IPR001650">
    <property type="entry name" value="Helicase_C-like"/>
</dbReference>
<evidence type="ECO:0000256" key="6">
    <source>
        <dbReference type="ARBA" id="ARBA00022801"/>
    </source>
</evidence>
<evidence type="ECO:0000256" key="4">
    <source>
        <dbReference type="ARBA" id="ARBA00022741"/>
    </source>
</evidence>
<feature type="compositionally biased region" description="Low complexity" evidence="11">
    <location>
        <begin position="279"/>
        <end position="293"/>
    </location>
</feature>
<name>A0AA39R9N8_9LECA</name>
<dbReference type="InterPro" id="IPR050628">
    <property type="entry name" value="SNF2_RAD54_helicase_TF"/>
</dbReference>
<protein>
    <recommendedName>
        <fullName evidence="17">DNA repair protein RAD16</fullName>
    </recommendedName>
</protein>
<keyword evidence="6" id="KW-0378">Hydrolase</keyword>
<evidence type="ECO:0000256" key="11">
    <source>
        <dbReference type="SAM" id="MobiDB-lite"/>
    </source>
</evidence>
<dbReference type="PROSITE" id="PS50089">
    <property type="entry name" value="ZF_RING_2"/>
    <property type="match status" value="1"/>
</dbReference>
<feature type="domain" description="Helicase C-terminal" evidence="14">
    <location>
        <begin position="845"/>
        <end position="1002"/>
    </location>
</feature>
<evidence type="ECO:0000256" key="9">
    <source>
        <dbReference type="ARBA" id="ARBA00022840"/>
    </source>
</evidence>
<evidence type="ECO:0000259" key="12">
    <source>
        <dbReference type="PROSITE" id="PS50089"/>
    </source>
</evidence>
<dbReference type="InterPro" id="IPR027417">
    <property type="entry name" value="P-loop_NTPase"/>
</dbReference>
<dbReference type="Proteomes" id="UP001166286">
    <property type="component" value="Unassembled WGS sequence"/>
</dbReference>
<dbReference type="InterPro" id="IPR013083">
    <property type="entry name" value="Znf_RING/FYVE/PHD"/>
</dbReference>
<evidence type="ECO:0000259" key="14">
    <source>
        <dbReference type="PROSITE" id="PS51194"/>
    </source>
</evidence>
<proteinExistence type="inferred from homology"/>
<sequence length="1013" mass="114593">MARRASGVRATAFDAPNSESESQPVAQPKRRGRPPKIRSVIPNSDDMDLDEDPQSAKESSIPPVKQVLKGVVIPTSNRTSIDSSLSSVRDQSSGYNTPATSAVATPAESLVKERTLGVPLKVSDRLDRGKRKRSGADDQLEADAALARSLQEREYDEEPKLGRRSRGARQGFIRDSDEEVDELFATSGLLTANTSDADVPLSRRTEPDRRAPFSPPRRPHRDSLGDDDADDPMPRRKRVRPTLRASLPSRAARASATKNLQDSSSRRILDSDDSELSELSDASSDASVFASVVDSDDMEDSDEIGEDDGEGAEENGLGTTAGSSTLVANATTTPVGSRGRRRAPRQNNDRSRQSRRFRNRYFDSRAERERYKLETSHPEIKTMWQDLKGVPVIQPTQAAQPAQITRKLKSFQLEGLNWMIRQEQSQWKGGLLGDEMGMGKTIQAVSLIMSDYPANTPTLVVVPPVALMQWQNEIKEYTDGKLKVLVYHNSNPKVKTLTMKDLRAFDVIMISYSGLESTYRKESKGWKRDDVLVKENSKIHAIKYHRLILDEAHNIKQRTTGVAKACFALKADYKWCLSGTPVQNRIGEFFSLLRFLQVKPFACYFCKQCSCAELHWNQDQEKRCTSCNHTGFNHVSIFNQELLNPITQGENPELRREALGKLRLVTDRIMLRRMKRDHTASMELPPKEVIIHNEFFSEIERDFSSSIMSNTTRKFETYVSAGVMLNNYANIFGLIMQMRQVANHPDLILKKNAAGGQNVLVCSICDETAEEPIRSRCHHEFCRNCAKDYVRASNNESPDCPRCHIPLTIDFDQPDIEQDEENVKKNSIINRIKMEDWTSSTKIEMLVYDLYKLRSKKQTHKSIVFSQFTSMLQLVEWRLRRAGFNTVMLDGSMSPAQRQKSIEYFMNNTNVEVFLVSLKAGGVALNLTEASRVFIIDPWWNPAAEWQSADRCHRIGQKRPCVITRLCIEDSVESRMVMLQEKKANMINGTINNDQVAMEKLTPEDMQFLFRGS</sequence>
<dbReference type="GO" id="GO:0008270">
    <property type="term" value="F:zinc ion binding"/>
    <property type="evidence" value="ECO:0007669"/>
    <property type="project" value="UniProtKB-KW"/>
</dbReference>
<dbReference type="InterPro" id="IPR001841">
    <property type="entry name" value="Znf_RING"/>
</dbReference>
<keyword evidence="8" id="KW-0862">Zinc</keyword>
<dbReference type="Gene3D" id="3.30.40.10">
    <property type="entry name" value="Zinc/RING finger domain, C3HC4 (zinc finger)"/>
    <property type="match status" value="1"/>
</dbReference>
<evidence type="ECO:0000256" key="10">
    <source>
        <dbReference type="PROSITE-ProRule" id="PRU00175"/>
    </source>
</evidence>
<organism evidence="15 16">
    <name type="scientific">Cladonia borealis</name>
    <dbReference type="NCBI Taxonomy" id="184061"/>
    <lineage>
        <taxon>Eukaryota</taxon>
        <taxon>Fungi</taxon>
        <taxon>Dikarya</taxon>
        <taxon>Ascomycota</taxon>
        <taxon>Pezizomycotina</taxon>
        <taxon>Lecanoromycetes</taxon>
        <taxon>OSLEUM clade</taxon>
        <taxon>Lecanoromycetidae</taxon>
        <taxon>Lecanorales</taxon>
        <taxon>Lecanorineae</taxon>
        <taxon>Cladoniaceae</taxon>
        <taxon>Cladonia</taxon>
    </lineage>
</organism>
<evidence type="ECO:0008006" key="17">
    <source>
        <dbReference type="Google" id="ProtNLM"/>
    </source>
</evidence>
<dbReference type="SUPFAM" id="SSF52540">
    <property type="entry name" value="P-loop containing nucleoside triphosphate hydrolases"/>
    <property type="match status" value="2"/>
</dbReference>
<accession>A0AA39R9N8</accession>
<evidence type="ECO:0000256" key="8">
    <source>
        <dbReference type="ARBA" id="ARBA00022833"/>
    </source>
</evidence>
<dbReference type="PANTHER" id="PTHR45626:SF12">
    <property type="entry name" value="DNA REPAIR PROTEIN RAD16"/>
    <property type="match status" value="1"/>
</dbReference>
<evidence type="ECO:0000256" key="3">
    <source>
        <dbReference type="ARBA" id="ARBA00022723"/>
    </source>
</evidence>
<dbReference type="InterPro" id="IPR017907">
    <property type="entry name" value="Znf_RING_CS"/>
</dbReference>
<comment type="similarity">
    <text evidence="2">Belongs to the SNF2/RAD54 helicase family.</text>
</comment>
<dbReference type="InterPro" id="IPR002464">
    <property type="entry name" value="DNA/RNA_helicase_DEAH_CS"/>
</dbReference>
<dbReference type="Gene3D" id="3.40.50.10810">
    <property type="entry name" value="Tandem AAA-ATPase domain"/>
    <property type="match status" value="1"/>
</dbReference>
<feature type="region of interest" description="Disordered" evidence="11">
    <location>
        <begin position="120"/>
        <end position="361"/>
    </location>
</feature>
<feature type="compositionally biased region" description="Low complexity" evidence="11">
    <location>
        <begin position="80"/>
        <end position="93"/>
    </location>
</feature>
<dbReference type="InterPro" id="IPR000330">
    <property type="entry name" value="SNF2_N"/>
</dbReference>